<comment type="caution">
    <text evidence="2">The sequence shown here is derived from an EMBL/GenBank/DDBJ whole genome shotgun (WGS) entry which is preliminary data.</text>
</comment>
<evidence type="ECO:0000313" key="2">
    <source>
        <dbReference type="EMBL" id="PSM51587.1"/>
    </source>
</evidence>
<dbReference type="NCBIfam" id="NF010483">
    <property type="entry name" value="PRK13908.1"/>
    <property type="match status" value="1"/>
</dbReference>
<sequence>MQGFIIRVQKVRDEDCIVYILTKQNIIRGYRFYGARHSKITHGYKIDFELEESPNFMPRIINTMHLGFKWLLDRNKLFLWQEFLRLFYTHLKDVEDVDSLYFDVLDECAKKLDKQNAKRLFLEAYIKILKKEGRLHKEKFCFLCDEEIDSKNIALARAFLPAHENCINKKGFNTLKIDEFFESEKTFNLSDDDVYRLYQIVLEGF</sequence>
<name>A0A2P8QZB5_9BACT</name>
<dbReference type="RefSeq" id="WP_106872198.1">
    <property type="nucleotide sequence ID" value="NZ_CP053841.1"/>
</dbReference>
<gene>
    <name evidence="2" type="ORF">CQ405_07265</name>
</gene>
<dbReference type="OrthoDB" id="5338768at2"/>
<reference evidence="3" key="1">
    <citation type="submission" date="2017-10" db="EMBL/GenBank/DDBJ databases">
        <title>Campylobacter species from seals.</title>
        <authorList>
            <person name="Gilbert M.J."/>
            <person name="Zomer A.L."/>
            <person name="Timmerman A.J."/>
            <person name="Duim B."/>
            <person name="Wagenaar J.A."/>
        </authorList>
    </citation>
    <scope>NUCLEOTIDE SEQUENCE [LARGE SCALE GENOMIC DNA]</scope>
    <source>
        <strain evidence="3">17S00004-5</strain>
    </source>
</reference>
<protein>
    <submittedName>
        <fullName evidence="2">Recombination protein RecO</fullName>
    </submittedName>
</protein>
<dbReference type="Proteomes" id="UP000240535">
    <property type="component" value="Unassembled WGS sequence"/>
</dbReference>
<keyword evidence="3" id="KW-1185">Reference proteome</keyword>
<dbReference type="Pfam" id="PF13114">
    <property type="entry name" value="RecO_N_2"/>
    <property type="match status" value="1"/>
</dbReference>
<organism evidence="2 3">
    <name type="scientific">Campylobacter blaseri</name>
    <dbReference type="NCBI Taxonomy" id="2042961"/>
    <lineage>
        <taxon>Bacteria</taxon>
        <taxon>Pseudomonadati</taxon>
        <taxon>Campylobacterota</taxon>
        <taxon>Epsilonproteobacteria</taxon>
        <taxon>Campylobacterales</taxon>
        <taxon>Campylobacteraceae</taxon>
        <taxon>Campylobacter</taxon>
    </lineage>
</organism>
<accession>A0A2P8QZB5</accession>
<proteinExistence type="predicted"/>
<evidence type="ECO:0000313" key="3">
    <source>
        <dbReference type="Proteomes" id="UP000240535"/>
    </source>
</evidence>
<dbReference type="AlphaFoldDB" id="A0A2P8QZB5"/>
<dbReference type="EMBL" id="PDHH01000006">
    <property type="protein sequence ID" value="PSM51587.1"/>
    <property type="molecule type" value="Genomic_DNA"/>
</dbReference>
<dbReference type="InterPro" id="IPR022572">
    <property type="entry name" value="DNA_rep/recomb_RecO_N"/>
</dbReference>
<evidence type="ECO:0000259" key="1">
    <source>
        <dbReference type="Pfam" id="PF13114"/>
    </source>
</evidence>
<feature type="domain" description="DNA replication/recombination mediator RecO N-terminal" evidence="1">
    <location>
        <begin position="1"/>
        <end position="70"/>
    </location>
</feature>